<dbReference type="PANTHER" id="PTHR43400">
    <property type="entry name" value="FUMARATE REDUCTASE"/>
    <property type="match status" value="1"/>
</dbReference>
<name>A0ABU8S215_9SPHN</name>
<proteinExistence type="predicted"/>
<dbReference type="Gene3D" id="3.90.700.10">
    <property type="entry name" value="Succinate dehydrogenase/fumarate reductase flavoprotein, catalytic domain"/>
    <property type="match status" value="1"/>
</dbReference>
<dbReference type="SUPFAM" id="SSF56425">
    <property type="entry name" value="Succinate dehydrogenase/fumarate reductase flavoprotein, catalytic domain"/>
    <property type="match status" value="1"/>
</dbReference>
<evidence type="ECO:0000256" key="2">
    <source>
        <dbReference type="ARBA" id="ARBA00022630"/>
    </source>
</evidence>
<dbReference type="InterPro" id="IPR050315">
    <property type="entry name" value="FAD-oxidoreductase_2"/>
</dbReference>
<evidence type="ECO:0000256" key="1">
    <source>
        <dbReference type="ARBA" id="ARBA00001974"/>
    </source>
</evidence>
<feature type="domain" description="FAD-dependent oxidoreductase 2 FAD-binding" evidence="5">
    <location>
        <begin position="14"/>
        <end position="523"/>
    </location>
</feature>
<evidence type="ECO:0000256" key="4">
    <source>
        <dbReference type="ARBA" id="ARBA00023002"/>
    </source>
</evidence>
<dbReference type="EMBL" id="JBBHJZ010000008">
    <property type="protein sequence ID" value="MEJ5979406.1"/>
    <property type="molecule type" value="Genomic_DNA"/>
</dbReference>
<keyword evidence="2" id="KW-0285">Flavoprotein</keyword>
<comment type="caution">
    <text evidence="6">The sequence shown here is derived from an EMBL/GenBank/DDBJ whole genome shotgun (WGS) entry which is preliminary data.</text>
</comment>
<dbReference type="Proteomes" id="UP001361239">
    <property type="component" value="Unassembled WGS sequence"/>
</dbReference>
<keyword evidence="4" id="KW-0560">Oxidoreductase</keyword>
<evidence type="ECO:0000313" key="7">
    <source>
        <dbReference type="Proteomes" id="UP001361239"/>
    </source>
</evidence>
<keyword evidence="7" id="KW-1185">Reference proteome</keyword>
<dbReference type="PANTHER" id="PTHR43400:SF10">
    <property type="entry name" value="3-OXOSTEROID 1-DEHYDROGENASE"/>
    <property type="match status" value="1"/>
</dbReference>
<sequence>MISNLPAQWDLEADVVAIGSGIGGLSAAITAHDHGSSAIVVERADKVGGVTALSLGEVWIAGNHHEEALGVEDSADSGFRYLKRLAMGYGDDVAMLNLVTNAPVALKYFEDTIGLRMEAIRGCPDYYYGTSNDAVREGRLLECLPFEAASLGEWQPRTRISPLVPYAMTHHDMFSRGGAANMMKWDYELMAERLTQDVRCLGAGLVAYFVKGVLDRDIPMRTGINVVGLIGDGERVVGVHAIEDGKNIYVKANKGVVIAVSSYERNQAFNKTVGSSLDLESMVFSTVDGAHFRMAGPFGGRVARVPDITALGFHVVGEEDEEGKPLWRSALQPIGLPHVIVVNRAGKRFGNEAFYRDILYAVDTIHGGTQTHPNMPCWAVLDSQQREKYPFASVMPGQEIPEGMAIKADTLAELAAKTGIDAEGLAATVARFNHYAEKGEDPDFGRGTHVWSAWMCGDPYNKPHPNFGTLEKGPFYAVPLHRFGGSAIAAAGLLADHHCRAIGWDDQPIPGLYVAGNSVARMDTGATMQSGVSNARGMTHGYLAGRHAAGSPSQGLQIAIDRGALDAA</sequence>
<dbReference type="RefSeq" id="WP_339589347.1">
    <property type="nucleotide sequence ID" value="NZ_JBBHJZ010000008.1"/>
</dbReference>
<dbReference type="Pfam" id="PF00890">
    <property type="entry name" value="FAD_binding_2"/>
    <property type="match status" value="1"/>
</dbReference>
<comment type="cofactor">
    <cofactor evidence="1">
        <name>FAD</name>
        <dbReference type="ChEBI" id="CHEBI:57692"/>
    </cofactor>
</comment>
<reference evidence="6 7" key="1">
    <citation type="submission" date="2024-03" db="EMBL/GenBank/DDBJ databases">
        <authorList>
            <person name="Jo J.-H."/>
        </authorList>
    </citation>
    <scope>NUCLEOTIDE SEQUENCE [LARGE SCALE GENOMIC DNA]</scope>
    <source>
        <strain evidence="6 7">PS1R-30</strain>
    </source>
</reference>
<evidence type="ECO:0000259" key="5">
    <source>
        <dbReference type="Pfam" id="PF00890"/>
    </source>
</evidence>
<dbReference type="InterPro" id="IPR003953">
    <property type="entry name" value="FAD-dep_OxRdtase_2_FAD-bd"/>
</dbReference>
<dbReference type="InterPro" id="IPR027477">
    <property type="entry name" value="Succ_DH/fumarate_Rdtase_cat_sf"/>
</dbReference>
<dbReference type="SUPFAM" id="SSF51905">
    <property type="entry name" value="FAD/NAD(P)-binding domain"/>
    <property type="match status" value="1"/>
</dbReference>
<dbReference type="Gene3D" id="3.50.50.60">
    <property type="entry name" value="FAD/NAD(P)-binding domain"/>
    <property type="match status" value="2"/>
</dbReference>
<keyword evidence="3" id="KW-0274">FAD</keyword>
<evidence type="ECO:0000256" key="3">
    <source>
        <dbReference type="ARBA" id="ARBA00022827"/>
    </source>
</evidence>
<dbReference type="InterPro" id="IPR036188">
    <property type="entry name" value="FAD/NAD-bd_sf"/>
</dbReference>
<protein>
    <submittedName>
        <fullName evidence="6">FAD-binding protein</fullName>
    </submittedName>
</protein>
<evidence type="ECO:0000313" key="6">
    <source>
        <dbReference type="EMBL" id="MEJ5979406.1"/>
    </source>
</evidence>
<organism evidence="6 7">
    <name type="scientific">Novosphingobium anseongense</name>
    <dbReference type="NCBI Taxonomy" id="3133436"/>
    <lineage>
        <taxon>Bacteria</taxon>
        <taxon>Pseudomonadati</taxon>
        <taxon>Pseudomonadota</taxon>
        <taxon>Alphaproteobacteria</taxon>
        <taxon>Sphingomonadales</taxon>
        <taxon>Sphingomonadaceae</taxon>
        <taxon>Novosphingobium</taxon>
    </lineage>
</organism>
<gene>
    <name evidence="6" type="ORF">WG901_22320</name>
</gene>
<accession>A0ABU8S215</accession>